<dbReference type="Proteomes" id="UP000003963">
    <property type="component" value="Unassembled WGS sequence"/>
</dbReference>
<feature type="region of interest" description="Disordered" evidence="1">
    <location>
        <begin position="14"/>
        <end position="111"/>
    </location>
</feature>
<dbReference type="STRING" id="457427.SSOG_08296"/>
<dbReference type="HOGENOM" id="CLU_170422_0_0_11"/>
<feature type="compositionally biased region" description="Basic and acidic residues" evidence="1">
    <location>
        <begin position="17"/>
        <end position="39"/>
    </location>
</feature>
<evidence type="ECO:0000313" key="3">
    <source>
        <dbReference type="Proteomes" id="UP000003963"/>
    </source>
</evidence>
<dbReference type="EMBL" id="GG657754">
    <property type="protein sequence ID" value="EFL28582.1"/>
    <property type="molecule type" value="Genomic_DNA"/>
</dbReference>
<protein>
    <submittedName>
        <fullName evidence="2">Uncharacterized protein</fullName>
    </submittedName>
</protein>
<gene>
    <name evidence="2" type="ORF">SSOG_08296</name>
</gene>
<evidence type="ECO:0000313" key="2">
    <source>
        <dbReference type="EMBL" id="EFL28582.1"/>
    </source>
</evidence>
<reference evidence="2 3" key="1">
    <citation type="submission" date="2009-02" db="EMBL/GenBank/DDBJ databases">
        <title>Annotation of Streptomyces hygroscopicus strain ATCC 53653.</title>
        <authorList>
            <consortium name="The Broad Institute Genome Sequencing Platform"/>
            <consortium name="Broad Institute Microbial Sequencing Center"/>
            <person name="Fischbach M."/>
            <person name="Godfrey P."/>
            <person name="Ward D."/>
            <person name="Young S."/>
            <person name="Zeng Q."/>
            <person name="Koehrsen M."/>
            <person name="Alvarado L."/>
            <person name="Berlin A.M."/>
            <person name="Bochicchio J."/>
            <person name="Borenstein D."/>
            <person name="Chapman S.B."/>
            <person name="Chen Z."/>
            <person name="Engels R."/>
            <person name="Freedman E."/>
            <person name="Gellesch M."/>
            <person name="Goldberg J."/>
            <person name="Griggs A."/>
            <person name="Gujja S."/>
            <person name="Heilman E.R."/>
            <person name="Heiman D.I."/>
            <person name="Hepburn T.A."/>
            <person name="Howarth C."/>
            <person name="Jen D."/>
            <person name="Larson L."/>
            <person name="Lewis B."/>
            <person name="Mehta T."/>
            <person name="Park D."/>
            <person name="Pearson M."/>
            <person name="Richards J."/>
            <person name="Roberts A."/>
            <person name="Saif S."/>
            <person name="Shea T.D."/>
            <person name="Shenoy N."/>
            <person name="Sisk P."/>
            <person name="Stolte C."/>
            <person name="Sykes S.N."/>
            <person name="Thomson T."/>
            <person name="Walk T."/>
            <person name="White J."/>
            <person name="Yandava C."/>
            <person name="Straight P."/>
            <person name="Clardy J."/>
            <person name="Hung D."/>
            <person name="Kolter R."/>
            <person name="Mekalanos J."/>
            <person name="Walker S."/>
            <person name="Walsh C.T."/>
            <person name="Wieland-Brown L.C."/>
            <person name="Haas B."/>
            <person name="Nusbaum C."/>
            <person name="Birren B."/>
        </authorList>
    </citation>
    <scope>NUCLEOTIDE SEQUENCE [LARGE SCALE GENOMIC DNA]</scope>
    <source>
        <strain evidence="2 3">ATCC 53653</strain>
    </source>
</reference>
<organism evidence="2 3">
    <name type="scientific">Streptomyces himastatinicus ATCC 53653</name>
    <dbReference type="NCBI Taxonomy" id="457427"/>
    <lineage>
        <taxon>Bacteria</taxon>
        <taxon>Bacillati</taxon>
        <taxon>Actinomycetota</taxon>
        <taxon>Actinomycetes</taxon>
        <taxon>Kitasatosporales</taxon>
        <taxon>Streptomycetaceae</taxon>
        <taxon>Streptomyces</taxon>
        <taxon>Streptomyces violaceusniger group</taxon>
    </lineage>
</organism>
<accession>D9WV82</accession>
<keyword evidence="3" id="KW-1185">Reference proteome</keyword>
<evidence type="ECO:0000256" key="1">
    <source>
        <dbReference type="SAM" id="MobiDB-lite"/>
    </source>
</evidence>
<sequence>MHWCPCAGYRPFCVPFRTRDPPTREERVVSKDKLPEAPGEHSPAIPRDLPDQQAQGGPDPLDIDGGTPPQAAPPHRPEDVPDLDEPGTRRRGKPHSGGVHPEQPVPEEPSG</sequence>
<dbReference type="AlphaFoldDB" id="D9WV82"/>
<proteinExistence type="predicted"/>
<name>D9WV82_9ACTN</name>